<evidence type="ECO:0000313" key="2">
    <source>
        <dbReference type="Proteomes" id="UP000290289"/>
    </source>
</evidence>
<gene>
    <name evidence="1" type="ORF">DVH24_006815</name>
</gene>
<comment type="caution">
    <text evidence="1">The sequence shown here is derived from an EMBL/GenBank/DDBJ whole genome shotgun (WGS) entry which is preliminary data.</text>
</comment>
<organism evidence="1 2">
    <name type="scientific">Malus domestica</name>
    <name type="common">Apple</name>
    <name type="synonym">Pyrus malus</name>
    <dbReference type="NCBI Taxonomy" id="3750"/>
    <lineage>
        <taxon>Eukaryota</taxon>
        <taxon>Viridiplantae</taxon>
        <taxon>Streptophyta</taxon>
        <taxon>Embryophyta</taxon>
        <taxon>Tracheophyta</taxon>
        <taxon>Spermatophyta</taxon>
        <taxon>Magnoliopsida</taxon>
        <taxon>eudicotyledons</taxon>
        <taxon>Gunneridae</taxon>
        <taxon>Pentapetalae</taxon>
        <taxon>rosids</taxon>
        <taxon>fabids</taxon>
        <taxon>Rosales</taxon>
        <taxon>Rosaceae</taxon>
        <taxon>Amygdaloideae</taxon>
        <taxon>Maleae</taxon>
        <taxon>Malus</taxon>
    </lineage>
</organism>
<dbReference type="EMBL" id="RDQH01000334">
    <property type="protein sequence ID" value="RXH90870.1"/>
    <property type="molecule type" value="Genomic_DNA"/>
</dbReference>
<protein>
    <submittedName>
        <fullName evidence="1">Uncharacterized protein</fullName>
    </submittedName>
</protein>
<keyword evidence="2" id="KW-1185">Reference proteome</keyword>
<accession>A0A498J5V1</accession>
<evidence type="ECO:0000313" key="1">
    <source>
        <dbReference type="EMBL" id="RXH90870.1"/>
    </source>
</evidence>
<dbReference type="AlphaFoldDB" id="A0A498J5V1"/>
<name>A0A498J5V1_MALDO</name>
<reference evidence="1 2" key="1">
    <citation type="submission" date="2018-10" db="EMBL/GenBank/DDBJ databases">
        <title>A high-quality apple genome assembly.</title>
        <authorList>
            <person name="Hu J."/>
        </authorList>
    </citation>
    <scope>NUCLEOTIDE SEQUENCE [LARGE SCALE GENOMIC DNA]</scope>
    <source>
        <strain evidence="2">cv. HFTH1</strain>
        <tissue evidence="1">Young leaf</tissue>
    </source>
</reference>
<proteinExistence type="predicted"/>
<sequence>MCGHTRNDKIMNKDILGKLGVIEIVGKMRKNRLRDSKKRQDQKGRGRAKKILEETLRKDLDDLDLTEYVTQNRTQ</sequence>
<dbReference type="Proteomes" id="UP000290289">
    <property type="component" value="Chromosome 8"/>
</dbReference>